<evidence type="ECO:0000256" key="3">
    <source>
        <dbReference type="ARBA" id="ARBA00022989"/>
    </source>
</evidence>
<dbReference type="EMBL" id="JH719426">
    <property type="protein sequence ID" value="EJF59236.1"/>
    <property type="molecule type" value="Genomic_DNA"/>
</dbReference>
<evidence type="ECO:0000259" key="7">
    <source>
        <dbReference type="PROSITE" id="PS50850"/>
    </source>
</evidence>
<dbReference type="Proteomes" id="UP000053319">
    <property type="component" value="Unassembled WGS sequence"/>
</dbReference>
<dbReference type="KEGG" id="dsq:DICSQDRAFT_156365"/>
<dbReference type="PANTHER" id="PTHR23502">
    <property type="entry name" value="MAJOR FACILITATOR SUPERFAMILY"/>
    <property type="match status" value="1"/>
</dbReference>
<feature type="transmembrane region" description="Helical" evidence="6">
    <location>
        <begin position="217"/>
        <end position="237"/>
    </location>
</feature>
<sequence>MGSISPAPESSGYESPLSEKQDKSEVSVPEDSDQDGVSDILIVKFSANDADDPRNWSGGYRWYLSIFDCFLVFTTTFASSVPAGFASQLLFHFHLDAELVALTITLFVMGFCVGPILWGPLSEQYGRRAVLIPCYTLFTAFQVGAALSPNTAAIMTFRLLGGITSSAAHPIAPALIADVWEPSTREKALTYLGFLSFIGPTLGPLIGGYMAAGNLRWQWVFWMLTILAGTCTLLITCTQKETYRPIILARKAQRLRNETGDPRYRAPFELVQKSTIAATLYKTLAKPFVMFVHEPALIATTAYLSFIGGCLYMMFEAFPIVFEEGHHFKSSSLGLMYLPLTVGNIVALIFYLCVTQPDYERKAKRYAPNPVPPEERLTMAIWAAPLFAIALFWFGWTSFPSVNFWAPMMSGFLMGVAILALLVALLNYIIDVYSYAAASALGACTVIRSIFGAIFPLFSTALFRALNPRWASTLVGCVAILMIPVPILLKRYGPALRARSRYTARALEG</sequence>
<dbReference type="FunFam" id="1.20.1250.20:FF:000011">
    <property type="entry name" value="MFS multidrug transporter, putative"/>
    <property type="match status" value="1"/>
</dbReference>
<dbReference type="GO" id="GO:0022857">
    <property type="term" value="F:transmembrane transporter activity"/>
    <property type="evidence" value="ECO:0007669"/>
    <property type="project" value="InterPro"/>
</dbReference>
<evidence type="ECO:0000313" key="8">
    <source>
        <dbReference type="EMBL" id="EJF59236.1"/>
    </source>
</evidence>
<feature type="transmembrane region" description="Helical" evidence="6">
    <location>
        <begin position="153"/>
        <end position="176"/>
    </location>
</feature>
<dbReference type="SUPFAM" id="SSF103473">
    <property type="entry name" value="MFS general substrate transporter"/>
    <property type="match status" value="1"/>
</dbReference>
<reference evidence="8 9" key="1">
    <citation type="journal article" date="2012" name="Science">
        <title>The Paleozoic origin of enzymatic lignin decomposition reconstructed from 31 fungal genomes.</title>
        <authorList>
            <person name="Floudas D."/>
            <person name="Binder M."/>
            <person name="Riley R."/>
            <person name="Barry K."/>
            <person name="Blanchette R.A."/>
            <person name="Henrissat B."/>
            <person name="Martinez A.T."/>
            <person name="Otillar R."/>
            <person name="Spatafora J.W."/>
            <person name="Yadav J.S."/>
            <person name="Aerts A."/>
            <person name="Benoit I."/>
            <person name="Boyd A."/>
            <person name="Carlson A."/>
            <person name="Copeland A."/>
            <person name="Coutinho P.M."/>
            <person name="de Vries R.P."/>
            <person name="Ferreira P."/>
            <person name="Findley K."/>
            <person name="Foster B."/>
            <person name="Gaskell J."/>
            <person name="Glotzer D."/>
            <person name="Gorecki P."/>
            <person name="Heitman J."/>
            <person name="Hesse C."/>
            <person name="Hori C."/>
            <person name="Igarashi K."/>
            <person name="Jurgens J.A."/>
            <person name="Kallen N."/>
            <person name="Kersten P."/>
            <person name="Kohler A."/>
            <person name="Kuees U."/>
            <person name="Kumar T.K.A."/>
            <person name="Kuo A."/>
            <person name="LaButti K."/>
            <person name="Larrondo L.F."/>
            <person name="Lindquist E."/>
            <person name="Ling A."/>
            <person name="Lombard V."/>
            <person name="Lucas S."/>
            <person name="Lundell T."/>
            <person name="Martin R."/>
            <person name="McLaughlin D.J."/>
            <person name="Morgenstern I."/>
            <person name="Morin E."/>
            <person name="Murat C."/>
            <person name="Nagy L.G."/>
            <person name="Nolan M."/>
            <person name="Ohm R.A."/>
            <person name="Patyshakuliyeva A."/>
            <person name="Rokas A."/>
            <person name="Ruiz-Duenas F.J."/>
            <person name="Sabat G."/>
            <person name="Salamov A."/>
            <person name="Samejima M."/>
            <person name="Schmutz J."/>
            <person name="Slot J.C."/>
            <person name="St John F."/>
            <person name="Stenlid J."/>
            <person name="Sun H."/>
            <person name="Sun S."/>
            <person name="Syed K."/>
            <person name="Tsang A."/>
            <person name="Wiebenga A."/>
            <person name="Young D."/>
            <person name="Pisabarro A."/>
            <person name="Eastwood D.C."/>
            <person name="Martin F."/>
            <person name="Cullen D."/>
            <person name="Grigoriev I.V."/>
            <person name="Hibbett D.S."/>
        </authorList>
    </citation>
    <scope>NUCLEOTIDE SEQUENCE [LARGE SCALE GENOMIC DNA]</scope>
    <source>
        <strain evidence="8 9">LYAD-421 SS1</strain>
    </source>
</reference>
<evidence type="ECO:0000256" key="2">
    <source>
        <dbReference type="ARBA" id="ARBA00022692"/>
    </source>
</evidence>
<feature type="transmembrane region" description="Helical" evidence="6">
    <location>
        <begin position="130"/>
        <end position="147"/>
    </location>
</feature>
<evidence type="ECO:0000256" key="4">
    <source>
        <dbReference type="ARBA" id="ARBA00023136"/>
    </source>
</evidence>
<dbReference type="OrthoDB" id="9986881at2759"/>
<feature type="transmembrane region" description="Helical" evidence="6">
    <location>
        <begin position="188"/>
        <end position="211"/>
    </location>
</feature>
<evidence type="ECO:0000313" key="9">
    <source>
        <dbReference type="Proteomes" id="UP000053319"/>
    </source>
</evidence>
<keyword evidence="2 6" id="KW-0812">Transmembrane</keyword>
<feature type="transmembrane region" description="Helical" evidence="6">
    <location>
        <begin position="437"/>
        <end position="458"/>
    </location>
</feature>
<accession>R7ST68</accession>
<protein>
    <submittedName>
        <fullName evidence="8">MFS general substrate transporter</fullName>
    </submittedName>
</protein>
<dbReference type="HOGENOM" id="CLU_008455_11_2_1"/>
<feature type="transmembrane region" description="Helical" evidence="6">
    <location>
        <begin position="99"/>
        <end position="118"/>
    </location>
</feature>
<dbReference type="GO" id="GO:0005886">
    <property type="term" value="C:plasma membrane"/>
    <property type="evidence" value="ECO:0007669"/>
    <property type="project" value="TreeGrafter"/>
</dbReference>
<feature type="transmembrane region" description="Helical" evidence="6">
    <location>
        <begin position="376"/>
        <end position="396"/>
    </location>
</feature>
<feature type="region of interest" description="Disordered" evidence="5">
    <location>
        <begin position="1"/>
        <end position="34"/>
    </location>
</feature>
<dbReference type="PANTHER" id="PTHR23502:SF173">
    <property type="entry name" value="MFS-MULTIDRUG-RESISTANCE TRANSPORTER-RELATED"/>
    <property type="match status" value="1"/>
</dbReference>
<feature type="transmembrane region" description="Helical" evidence="6">
    <location>
        <begin position="335"/>
        <end position="355"/>
    </location>
</feature>
<feature type="transmembrane region" description="Helical" evidence="6">
    <location>
        <begin position="296"/>
        <end position="315"/>
    </location>
</feature>
<keyword evidence="3 6" id="KW-1133">Transmembrane helix</keyword>
<feature type="transmembrane region" description="Helical" evidence="6">
    <location>
        <begin position="408"/>
        <end position="430"/>
    </location>
</feature>
<dbReference type="InterPro" id="IPR020846">
    <property type="entry name" value="MFS_dom"/>
</dbReference>
<gene>
    <name evidence="8" type="ORF">DICSQDRAFT_156365</name>
</gene>
<proteinExistence type="predicted"/>
<evidence type="ECO:0000256" key="6">
    <source>
        <dbReference type="SAM" id="Phobius"/>
    </source>
</evidence>
<comment type="subcellular location">
    <subcellularLocation>
        <location evidence="1">Membrane</location>
        <topology evidence="1">Multi-pass membrane protein</topology>
    </subcellularLocation>
</comment>
<dbReference type="InterPro" id="IPR036259">
    <property type="entry name" value="MFS_trans_sf"/>
</dbReference>
<feature type="transmembrane region" description="Helical" evidence="6">
    <location>
        <begin position="470"/>
        <end position="489"/>
    </location>
</feature>
<dbReference type="Pfam" id="PF07690">
    <property type="entry name" value="MFS_1"/>
    <property type="match status" value="1"/>
</dbReference>
<name>R7ST68_DICSQ</name>
<evidence type="ECO:0000256" key="1">
    <source>
        <dbReference type="ARBA" id="ARBA00004141"/>
    </source>
</evidence>
<evidence type="ECO:0000256" key="5">
    <source>
        <dbReference type="SAM" id="MobiDB-lite"/>
    </source>
</evidence>
<keyword evidence="4 6" id="KW-0472">Membrane</keyword>
<dbReference type="GeneID" id="18837616"/>
<feature type="domain" description="Major facilitator superfamily (MFS) profile" evidence="7">
    <location>
        <begin position="64"/>
        <end position="494"/>
    </location>
</feature>
<dbReference type="InterPro" id="IPR011701">
    <property type="entry name" value="MFS"/>
</dbReference>
<feature type="transmembrane region" description="Helical" evidence="6">
    <location>
        <begin position="62"/>
        <end position="87"/>
    </location>
</feature>
<dbReference type="AlphaFoldDB" id="R7ST68"/>
<dbReference type="PROSITE" id="PS50850">
    <property type="entry name" value="MFS"/>
    <property type="match status" value="1"/>
</dbReference>
<dbReference type="RefSeq" id="XP_007368018.1">
    <property type="nucleotide sequence ID" value="XM_007367956.1"/>
</dbReference>
<dbReference type="Gene3D" id="1.20.1250.20">
    <property type="entry name" value="MFS general substrate transporter like domains"/>
    <property type="match status" value="1"/>
</dbReference>
<organism evidence="8 9">
    <name type="scientific">Dichomitus squalens (strain LYAD-421)</name>
    <name type="common">Western red white-rot fungus</name>
    <dbReference type="NCBI Taxonomy" id="732165"/>
    <lineage>
        <taxon>Eukaryota</taxon>
        <taxon>Fungi</taxon>
        <taxon>Dikarya</taxon>
        <taxon>Basidiomycota</taxon>
        <taxon>Agaricomycotina</taxon>
        <taxon>Agaricomycetes</taxon>
        <taxon>Polyporales</taxon>
        <taxon>Polyporaceae</taxon>
        <taxon>Dichomitus</taxon>
    </lineage>
</organism>
<dbReference type="CDD" id="cd17323">
    <property type="entry name" value="MFS_Tpo1_MDR_like"/>
    <property type="match status" value="1"/>
</dbReference>